<keyword evidence="1" id="KW-0472">Membrane</keyword>
<dbReference type="RefSeq" id="WP_135579922.1">
    <property type="nucleotide sequence ID" value="NZ_RQGA01000013.1"/>
</dbReference>
<comment type="caution">
    <text evidence="2">The sequence shown here is derived from an EMBL/GenBank/DDBJ whole genome shotgun (WGS) entry which is preliminary data.</text>
</comment>
<keyword evidence="1" id="KW-1133">Transmembrane helix</keyword>
<evidence type="ECO:0000313" key="2">
    <source>
        <dbReference type="EMBL" id="TGL39167.1"/>
    </source>
</evidence>
<dbReference type="EMBL" id="RQGA01000013">
    <property type="protein sequence ID" value="TGL39167.1"/>
    <property type="molecule type" value="Genomic_DNA"/>
</dbReference>
<dbReference type="Proteomes" id="UP000298125">
    <property type="component" value="Unassembled WGS sequence"/>
</dbReference>
<protein>
    <submittedName>
        <fullName evidence="2">Uncharacterized protein</fullName>
    </submittedName>
</protein>
<evidence type="ECO:0000313" key="3">
    <source>
        <dbReference type="Proteomes" id="UP000298125"/>
    </source>
</evidence>
<keyword evidence="3" id="KW-1185">Reference proteome</keyword>
<proteinExistence type="predicted"/>
<organism evidence="2 3">
    <name type="scientific">Leptospira perdikensis</name>
    <dbReference type="NCBI Taxonomy" id="2484948"/>
    <lineage>
        <taxon>Bacteria</taxon>
        <taxon>Pseudomonadati</taxon>
        <taxon>Spirochaetota</taxon>
        <taxon>Spirochaetia</taxon>
        <taxon>Leptospirales</taxon>
        <taxon>Leptospiraceae</taxon>
        <taxon>Leptospira</taxon>
    </lineage>
</organism>
<gene>
    <name evidence="2" type="ORF">EHQ49_12480</name>
</gene>
<accession>A0A4R9JHE1</accession>
<name>A0A4R9JHE1_9LEPT</name>
<evidence type="ECO:0000256" key="1">
    <source>
        <dbReference type="SAM" id="Phobius"/>
    </source>
</evidence>
<reference evidence="2" key="1">
    <citation type="journal article" date="2019" name="PLoS Negl. Trop. Dis.">
        <title>Revisiting the worldwide diversity of Leptospira species in the environment.</title>
        <authorList>
            <person name="Vincent A.T."/>
            <person name="Schiettekatte O."/>
            <person name="Bourhy P."/>
            <person name="Veyrier F.J."/>
            <person name="Picardeau M."/>
        </authorList>
    </citation>
    <scope>NUCLEOTIDE SEQUENCE [LARGE SCALE GENOMIC DNA]</scope>
    <source>
        <strain evidence="2">201702692</strain>
    </source>
</reference>
<keyword evidence="1" id="KW-0812">Transmembrane</keyword>
<dbReference type="OrthoDB" id="7428016at2"/>
<feature type="transmembrane region" description="Helical" evidence="1">
    <location>
        <begin position="120"/>
        <end position="139"/>
    </location>
</feature>
<sequence>MIINIETHLASNFERITSYAKLSKTLHYIAKPLIVFEPVNQISFPENWENGEYLTDMKLFGIIPLGNQSVVIEKIKETNQNEFILRDNGYSSLINTWDHWILIRKTKHENLVTYIDRIEIKAGLLTVFIVIFASVFFRWRQFRWKLLIRNNFKALY</sequence>
<dbReference type="AlphaFoldDB" id="A0A4R9JHE1"/>